<dbReference type="GO" id="GO:0017038">
    <property type="term" value="P:protein import"/>
    <property type="evidence" value="ECO:0007669"/>
    <property type="project" value="InterPro"/>
</dbReference>
<dbReference type="InterPro" id="IPR000185">
    <property type="entry name" value="SecA"/>
</dbReference>
<dbReference type="InterPro" id="IPR036670">
    <property type="entry name" value="SecA_X-link_sf"/>
</dbReference>
<dbReference type="SUPFAM" id="SSF81767">
    <property type="entry name" value="Pre-protein crosslinking domain of SecA"/>
    <property type="match status" value="1"/>
</dbReference>
<keyword evidence="3" id="KW-0547">Nucleotide-binding</keyword>
<dbReference type="Pfam" id="PF21090">
    <property type="entry name" value="P-loop_SecA"/>
    <property type="match status" value="1"/>
</dbReference>
<dbReference type="SUPFAM" id="SSF52540">
    <property type="entry name" value="P-loop containing nucleoside triphosphate hydrolases"/>
    <property type="match status" value="2"/>
</dbReference>
<dbReference type="InterPro" id="IPR044722">
    <property type="entry name" value="SecA_SF2_C"/>
</dbReference>
<dbReference type="GO" id="GO:0005524">
    <property type="term" value="F:ATP binding"/>
    <property type="evidence" value="ECO:0007669"/>
    <property type="project" value="UniProtKB-KW"/>
</dbReference>
<reference evidence="13" key="1">
    <citation type="submission" date="2018-11" db="EMBL/GenBank/DDBJ databases">
        <authorList>
            <person name="Alioto T."/>
            <person name="Alioto T."/>
        </authorList>
    </citation>
    <scope>NUCLEOTIDE SEQUENCE</scope>
</reference>
<evidence type="ECO:0000259" key="11">
    <source>
        <dbReference type="PROSITE" id="PS51194"/>
    </source>
</evidence>
<keyword evidence="4" id="KW-0067">ATP-binding</keyword>
<feature type="domain" description="SecA family profile" evidence="12">
    <location>
        <begin position="492"/>
        <end position="1258"/>
    </location>
</feature>
<dbReference type="InterPro" id="IPR027417">
    <property type="entry name" value="P-loop_NTPase"/>
</dbReference>
<protein>
    <submittedName>
        <fullName evidence="13">Uncharacterized protein</fullName>
    </submittedName>
</protein>
<dbReference type="InterPro" id="IPR014001">
    <property type="entry name" value="Helicase_ATP-bd"/>
</dbReference>
<dbReference type="PRINTS" id="PR00906">
    <property type="entry name" value="SECA"/>
</dbReference>
<accession>A0A8B6F0G2</accession>
<keyword evidence="14" id="KW-1185">Reference proteome</keyword>
<dbReference type="Gene3D" id="3.40.50.300">
    <property type="entry name" value="P-loop containing nucleotide triphosphate hydrolases"/>
    <property type="match status" value="2"/>
</dbReference>
<dbReference type="GO" id="GO:0016020">
    <property type="term" value="C:membrane"/>
    <property type="evidence" value="ECO:0007669"/>
    <property type="project" value="InterPro"/>
</dbReference>
<dbReference type="GO" id="GO:0006886">
    <property type="term" value="P:intracellular protein transport"/>
    <property type="evidence" value="ECO:0007669"/>
    <property type="project" value="InterPro"/>
</dbReference>
<sequence>MGNGQTCIDCNTKVPKKVKWIDNICDNWGRRFCKWINNETWIKLDSDKYLCSPCLVKRQNQERQKVQEEERRKENEKRKEEAERKRMEETERKQRVEAERRFREETEQRRREETKQRQKEEANQRRMKEEERRRREETERRKREEAERRQQKETERRQKEEADRKRTEEAERRRIMEEERCRRVETERRKMEETKRRRIEAEENRQKKESERKQRAETECRRKEEAERRQRKYTERMRMLEDERRRQEETERRQKEEAVRKLIAEAERRRMMEEERCRRVETERRKMEETERRRIEAEERKQKKESERKQRVEAELRRKEEAERRQMEETKQRQREEAKQRRMEEEVRRRMEETERRRKEETERRKKEETERRQREETERRQKEEADRKQIEEAERRQREYTERMRMLEVELKRKEETERRRMDECLRKENERKQQEEQSQLEERMKQDVEDENIRQHEEKDKRTKQFQRSEERLSRLGRSTNKTLTKVEHSQIIKRPMSKHPNSMLFKSTSISKTEPPIRVDVQKDDRCVLQEMIDKSNIDETEAETIKKVLLGVQGKIKSYENQYMYNRIRQTPNHQLVRDFNFQGSYFTCNEVEFSKCIFEICLAVKLTKQYWPRTTQIISLCLLVKAKLKGILLEINTGEGKTCIIAMFSSFLALCQTTVDIVSSSPILAQRDYKEWKHFFKILKISVSCNLIPTKTKQRLKCYSKDVVYGTTGSFASDLLRQTFLMENVRGERMCQAVIVDEVDCMLLDQGVHFTYLSHVVPGMHHIEPILFMIWKHIIKHEKIVSENSEHFFLGVLDSLQAVLSSYIDLNELCEETNIPSEIQWLYLFEKNNLIDDGFTKNVINGNKTEYKCIFTIVKILECLEFVESIFPIRFQPYVILNDATVKALPCKPILKDNVIHLLVVGEGLLCVLHPYEDEKEMYNFVKNEIKSYISFDEKKLVPEKHLLPTYLKDFVENRLINWIENAFTANHMLQGREYLVKDNDVVPVDFESTGVVQLDTKWGDCLHQFLEIKHGKKLSQLTLVTNFMSNQEYFRHYEGQIFGVSGTLGTEREKSFLKRQFSLDCQKIPTHQLKVFKELPGIICSSKHDWIDEIKETVCAQVKSDINKRAVLVICEDINTAEELKRVLTMTDCPSVALYTRNDENNENIESKLRAGDVIVATNIAGRGTDIEIDESVENAGGLFVLVTFLPQNSRIENQVFGRSARKGQPGSARIVLYKYSLPMYFSLQQFKDTDIEPLKHLRDSIEEQRIVDIEKDAFEEVRLKEKLFARYCSFLGDIKQQMIFKGDDEKIMFDSLHEYWAMWLKMNCETKANRPCVKKLESLLDESLKFAKEKLIQKISPCSNISHIIKFANEKLFNRNYITSSNLFSRAINIDGKWAAIAYYNRAYCSLLSRNKGYIENAIDDLTKSQECFALFKEEAVLCLTLSSSMNDENNNEKVVSGTVSQFNSRCQIINYFEENIKSALQQLIECQKTNKEATVEGTSIFTIALGDDTSSKKIETEIYLFWEMGLTEVIFVKERKPFCWKGMLVIALGVLQIAVGAVIIASTSGLLTQLGWGLVAEGVNDICTGAFAVWKRDQEFMKSWMIGKAVSIAVSVASFGYGQVKKATDGVKGVKATVAAVKQHFKTGAEKVITEFKSMGSMMSSKSFAPVFKTTCVEVGLDVGQKLSSRGGKYLLEVVQEKVTTHFDKIAEKSIREEIQFAFTKGEMHPTIDDFIAFQCNNSMTINQICARYMTMTKELLCSENICQFRQVLLGCVKDVIKTTSKQMKENKNEIFEQCKPIFDIINGISCATYNVKQLVSIYCQHVKTAVKDVYEESLTNQAFSYFEEDDPDLYTIRQKIINQTTTFLFRLLKESFEFTGSGILAEKLQTAVGKCVQEYGGDNNVGKETIGKIIAITSKAGQMANDLAIKGTTDVKNVVEIGLDATETVIDVVADENTKHIIEFGLHSTKKGMQALQSGQTSDIIDAALDIADDGFDKFADNDVKKKANFAINATKKGVKALQSGKTEDMFDAATDMQRMVRQICR</sequence>
<evidence type="ECO:0000259" key="12">
    <source>
        <dbReference type="PROSITE" id="PS51196"/>
    </source>
</evidence>
<dbReference type="InterPro" id="IPR011130">
    <property type="entry name" value="SecA_preprotein_X-link_dom"/>
</dbReference>
<evidence type="ECO:0000313" key="13">
    <source>
        <dbReference type="EMBL" id="VDI42743.1"/>
    </source>
</evidence>
<evidence type="ECO:0000256" key="9">
    <source>
        <dbReference type="SAM" id="MobiDB-lite"/>
    </source>
</evidence>
<dbReference type="PROSITE" id="PS51192">
    <property type="entry name" value="HELICASE_ATP_BIND_1"/>
    <property type="match status" value="1"/>
</dbReference>
<dbReference type="GO" id="GO:0006605">
    <property type="term" value="P:protein targeting"/>
    <property type="evidence" value="ECO:0007669"/>
    <property type="project" value="InterPro"/>
</dbReference>
<evidence type="ECO:0000256" key="7">
    <source>
        <dbReference type="ARBA" id="ARBA00023010"/>
    </source>
</evidence>
<keyword evidence="7" id="KW-0811">Translocation</keyword>
<evidence type="ECO:0000256" key="6">
    <source>
        <dbReference type="ARBA" id="ARBA00022967"/>
    </source>
</evidence>
<evidence type="ECO:0000256" key="2">
    <source>
        <dbReference type="ARBA" id="ARBA00022490"/>
    </source>
</evidence>
<keyword evidence="2" id="KW-0963">Cytoplasm</keyword>
<dbReference type="InterPro" id="IPR001650">
    <property type="entry name" value="Helicase_C-like"/>
</dbReference>
<proteinExistence type="predicted"/>
<comment type="caution">
    <text evidence="13">The sequence shown here is derived from an EMBL/GenBank/DDBJ whole genome shotgun (WGS) entry which is preliminary data.</text>
</comment>
<organism evidence="13 14">
    <name type="scientific">Mytilus galloprovincialis</name>
    <name type="common">Mediterranean mussel</name>
    <dbReference type="NCBI Taxonomy" id="29158"/>
    <lineage>
        <taxon>Eukaryota</taxon>
        <taxon>Metazoa</taxon>
        <taxon>Spiralia</taxon>
        <taxon>Lophotrochozoa</taxon>
        <taxon>Mollusca</taxon>
        <taxon>Bivalvia</taxon>
        <taxon>Autobranchia</taxon>
        <taxon>Pteriomorphia</taxon>
        <taxon>Mytilida</taxon>
        <taxon>Mytiloidea</taxon>
        <taxon>Mytilidae</taxon>
        <taxon>Mytilinae</taxon>
        <taxon>Mytilus</taxon>
    </lineage>
</organism>
<dbReference type="Pfam" id="PF07517">
    <property type="entry name" value="SecA_DEAD"/>
    <property type="match status" value="1"/>
</dbReference>
<evidence type="ECO:0000256" key="3">
    <source>
        <dbReference type="ARBA" id="ARBA00022741"/>
    </source>
</evidence>
<dbReference type="OrthoDB" id="10067052at2759"/>
<dbReference type="PROSITE" id="PS51194">
    <property type="entry name" value="HELICASE_CTER"/>
    <property type="match status" value="1"/>
</dbReference>
<keyword evidence="8" id="KW-0472">Membrane</keyword>
<dbReference type="PANTHER" id="PTHR30612">
    <property type="entry name" value="SECA INNER MEMBRANE COMPONENT OF SEC PROTEIN SECRETION SYSTEM"/>
    <property type="match status" value="1"/>
</dbReference>
<keyword evidence="6" id="KW-1278">Translocase</keyword>
<feature type="domain" description="Helicase C-terminal" evidence="11">
    <location>
        <begin position="1107"/>
        <end position="1276"/>
    </location>
</feature>
<dbReference type="SMART" id="SM00958">
    <property type="entry name" value="SecA_PP_bind"/>
    <property type="match status" value="1"/>
</dbReference>
<feature type="domain" description="Helicase ATP-binding" evidence="10">
    <location>
        <begin position="627"/>
        <end position="760"/>
    </location>
</feature>
<dbReference type="SMART" id="SM00490">
    <property type="entry name" value="HELICc"/>
    <property type="match status" value="1"/>
</dbReference>
<evidence type="ECO:0000256" key="1">
    <source>
        <dbReference type="ARBA" id="ARBA00022448"/>
    </source>
</evidence>
<dbReference type="PANTHER" id="PTHR30612:SF0">
    <property type="entry name" value="CHLOROPLAST PROTEIN-TRANSPORTING ATPASE"/>
    <property type="match status" value="1"/>
</dbReference>
<dbReference type="Gene3D" id="3.90.1440.10">
    <property type="entry name" value="SecA, preprotein cross-linking domain"/>
    <property type="match status" value="1"/>
</dbReference>
<evidence type="ECO:0000256" key="4">
    <source>
        <dbReference type="ARBA" id="ARBA00022840"/>
    </source>
</evidence>
<evidence type="ECO:0000259" key="10">
    <source>
        <dbReference type="PROSITE" id="PS51192"/>
    </source>
</evidence>
<dbReference type="InterPro" id="IPR011115">
    <property type="entry name" value="SecA_DEAD"/>
</dbReference>
<evidence type="ECO:0000256" key="5">
    <source>
        <dbReference type="ARBA" id="ARBA00022927"/>
    </source>
</evidence>
<keyword evidence="1" id="KW-0813">Transport</keyword>
<evidence type="ECO:0000313" key="14">
    <source>
        <dbReference type="Proteomes" id="UP000596742"/>
    </source>
</evidence>
<dbReference type="Proteomes" id="UP000596742">
    <property type="component" value="Unassembled WGS sequence"/>
</dbReference>
<dbReference type="SMART" id="SM00957">
    <property type="entry name" value="SecA_DEAD"/>
    <property type="match status" value="1"/>
</dbReference>
<feature type="region of interest" description="Disordered" evidence="9">
    <location>
        <begin position="65"/>
        <end position="474"/>
    </location>
</feature>
<dbReference type="InterPro" id="IPR014018">
    <property type="entry name" value="SecA_motor_DEAD"/>
</dbReference>
<keyword evidence="5" id="KW-0653">Protein transport</keyword>
<dbReference type="PROSITE" id="PS51196">
    <property type="entry name" value="SECA_MOTOR_DEAD"/>
    <property type="match status" value="1"/>
</dbReference>
<gene>
    <name evidence="13" type="ORF">MGAL_10B058683</name>
</gene>
<evidence type="ECO:0000256" key="8">
    <source>
        <dbReference type="ARBA" id="ARBA00023136"/>
    </source>
</evidence>
<name>A0A8B6F0G2_MYTGA</name>
<dbReference type="EMBL" id="UYJE01006067">
    <property type="protein sequence ID" value="VDI42743.1"/>
    <property type="molecule type" value="Genomic_DNA"/>
</dbReference>